<dbReference type="EMBL" id="CP036261">
    <property type="protein sequence ID" value="QDS87874.1"/>
    <property type="molecule type" value="Genomic_DNA"/>
</dbReference>
<name>A0A517LZ24_9BACT</name>
<dbReference type="Gene3D" id="1.10.3210.10">
    <property type="entry name" value="Hypothetical protein af1432"/>
    <property type="match status" value="1"/>
</dbReference>
<dbReference type="InterPro" id="IPR052194">
    <property type="entry name" value="MESH1"/>
</dbReference>
<dbReference type="GO" id="GO:0008893">
    <property type="term" value="F:guanosine-3',5'-bis(diphosphate) 3'-diphosphatase activity"/>
    <property type="evidence" value="ECO:0007669"/>
    <property type="project" value="TreeGrafter"/>
</dbReference>
<sequence>MHTNVQAAREFALRAHGSQQYGEHPYSYHLDAVAALLEPFGDQAPVAAYLHDTVEDTATTIEEIEASFGQAMAETVAILTDEDGETRSVRKAKTNAKLAATTNTLALTVKAADRLANLQEGQRDAAGKLEMYRREHEAFRKAAYRDGLCEDLWQRIDAIIAGE</sequence>
<dbReference type="RefSeq" id="WP_145344547.1">
    <property type="nucleotide sequence ID" value="NZ_CP036261.1"/>
</dbReference>
<keyword evidence="2" id="KW-1185">Reference proteome</keyword>
<dbReference type="Proteomes" id="UP000319557">
    <property type="component" value="Chromosome"/>
</dbReference>
<dbReference type="KEGG" id="ruv:EC9_20570"/>
<gene>
    <name evidence="1" type="primary">relA</name>
    <name evidence="1" type="ORF">EC9_20570</name>
</gene>
<dbReference type="AlphaFoldDB" id="A0A517LZ24"/>
<evidence type="ECO:0000313" key="1">
    <source>
        <dbReference type="EMBL" id="QDS87874.1"/>
    </source>
</evidence>
<dbReference type="SUPFAM" id="SSF109604">
    <property type="entry name" value="HD-domain/PDEase-like"/>
    <property type="match status" value="1"/>
</dbReference>
<dbReference type="OrthoDB" id="272476at2"/>
<keyword evidence="1" id="KW-0378">Hydrolase</keyword>
<organism evidence="1 2">
    <name type="scientific">Rosistilla ulvae</name>
    <dbReference type="NCBI Taxonomy" id="1930277"/>
    <lineage>
        <taxon>Bacteria</taxon>
        <taxon>Pseudomonadati</taxon>
        <taxon>Planctomycetota</taxon>
        <taxon>Planctomycetia</taxon>
        <taxon>Pirellulales</taxon>
        <taxon>Pirellulaceae</taxon>
        <taxon>Rosistilla</taxon>
    </lineage>
</organism>
<dbReference type="PANTHER" id="PTHR46246">
    <property type="entry name" value="GUANOSINE-3',5'-BIS(DIPHOSPHATE) 3'-PYROPHOSPHOHYDROLASE MESH1"/>
    <property type="match status" value="1"/>
</dbReference>
<protein>
    <submittedName>
        <fullName evidence="1">Bifunctional (P)ppGpp synthase/hydrolase relA</fullName>
    </submittedName>
</protein>
<reference evidence="1 2" key="1">
    <citation type="submission" date="2019-02" db="EMBL/GenBank/DDBJ databases">
        <title>Deep-cultivation of Planctomycetes and their phenomic and genomic characterization uncovers novel biology.</title>
        <authorList>
            <person name="Wiegand S."/>
            <person name="Jogler M."/>
            <person name="Boedeker C."/>
            <person name="Pinto D."/>
            <person name="Vollmers J."/>
            <person name="Rivas-Marin E."/>
            <person name="Kohn T."/>
            <person name="Peeters S.H."/>
            <person name="Heuer A."/>
            <person name="Rast P."/>
            <person name="Oberbeckmann S."/>
            <person name="Bunk B."/>
            <person name="Jeske O."/>
            <person name="Meyerdierks A."/>
            <person name="Storesund J.E."/>
            <person name="Kallscheuer N."/>
            <person name="Luecker S."/>
            <person name="Lage O.M."/>
            <person name="Pohl T."/>
            <person name="Merkel B.J."/>
            <person name="Hornburger P."/>
            <person name="Mueller R.-W."/>
            <person name="Bruemmer F."/>
            <person name="Labrenz M."/>
            <person name="Spormann A.M."/>
            <person name="Op den Camp H."/>
            <person name="Overmann J."/>
            <person name="Amann R."/>
            <person name="Jetten M.S.M."/>
            <person name="Mascher T."/>
            <person name="Medema M.H."/>
            <person name="Devos D.P."/>
            <person name="Kaster A.-K."/>
            <person name="Ovreas L."/>
            <person name="Rohde M."/>
            <person name="Galperin M.Y."/>
            <person name="Jogler C."/>
        </authorList>
    </citation>
    <scope>NUCLEOTIDE SEQUENCE [LARGE SCALE GENOMIC DNA]</scope>
    <source>
        <strain evidence="1 2">EC9</strain>
    </source>
</reference>
<dbReference type="Pfam" id="PF13328">
    <property type="entry name" value="HD_4"/>
    <property type="match status" value="1"/>
</dbReference>
<evidence type="ECO:0000313" key="2">
    <source>
        <dbReference type="Proteomes" id="UP000319557"/>
    </source>
</evidence>
<accession>A0A517LZ24</accession>
<proteinExistence type="predicted"/>
<dbReference type="PANTHER" id="PTHR46246:SF1">
    <property type="entry name" value="GUANOSINE-3',5'-BIS(DIPHOSPHATE) 3'-PYROPHOSPHOHYDROLASE MESH1"/>
    <property type="match status" value="1"/>
</dbReference>